<protein>
    <submittedName>
        <fullName evidence="1">L-ascorbate metabolism protein UlaG (Beta-lactamase superfamily)</fullName>
    </submittedName>
</protein>
<evidence type="ECO:0000313" key="2">
    <source>
        <dbReference type="Proteomes" id="UP001296993"/>
    </source>
</evidence>
<dbReference type="RefSeq" id="WP_209996207.1">
    <property type="nucleotide sequence ID" value="NZ_BAAAJY010000015.1"/>
</dbReference>
<keyword evidence="2" id="KW-1185">Reference proteome</keyword>
<dbReference type="SUPFAM" id="SSF56281">
    <property type="entry name" value="Metallo-hydrolase/oxidoreductase"/>
    <property type="match status" value="1"/>
</dbReference>
<gene>
    <name evidence="1" type="ORF">JOF47_000903</name>
</gene>
<dbReference type="InterPro" id="IPR050114">
    <property type="entry name" value="UPF0173_UPF0282_UlaG_hydrolase"/>
</dbReference>
<reference evidence="1 2" key="1">
    <citation type="submission" date="2021-03" db="EMBL/GenBank/DDBJ databases">
        <title>Sequencing the genomes of 1000 actinobacteria strains.</title>
        <authorList>
            <person name="Klenk H.-P."/>
        </authorList>
    </citation>
    <scope>NUCLEOTIDE SEQUENCE [LARGE SCALE GENOMIC DNA]</scope>
    <source>
        <strain evidence="1 2">DSM 15797</strain>
    </source>
</reference>
<dbReference type="Proteomes" id="UP001296993">
    <property type="component" value="Unassembled WGS sequence"/>
</dbReference>
<accession>A0ABS4XA95</accession>
<dbReference type="PANTHER" id="PTHR43546:SF3">
    <property type="entry name" value="UPF0173 METAL-DEPENDENT HYDROLASE MJ1163"/>
    <property type="match status" value="1"/>
</dbReference>
<dbReference type="PANTHER" id="PTHR43546">
    <property type="entry name" value="UPF0173 METAL-DEPENDENT HYDROLASE MJ1163-RELATED"/>
    <property type="match status" value="1"/>
</dbReference>
<comment type="caution">
    <text evidence="1">The sequence shown here is derived from an EMBL/GenBank/DDBJ whole genome shotgun (WGS) entry which is preliminary data.</text>
</comment>
<evidence type="ECO:0000313" key="1">
    <source>
        <dbReference type="EMBL" id="MBP2385392.1"/>
    </source>
</evidence>
<organism evidence="1 2">
    <name type="scientific">Paeniglutamicibacter kerguelensis</name>
    <dbReference type="NCBI Taxonomy" id="254788"/>
    <lineage>
        <taxon>Bacteria</taxon>
        <taxon>Bacillati</taxon>
        <taxon>Actinomycetota</taxon>
        <taxon>Actinomycetes</taxon>
        <taxon>Micrococcales</taxon>
        <taxon>Micrococcaceae</taxon>
        <taxon>Paeniglutamicibacter</taxon>
    </lineage>
</organism>
<dbReference type="EMBL" id="JAGIOF010000001">
    <property type="protein sequence ID" value="MBP2385392.1"/>
    <property type="molecule type" value="Genomic_DNA"/>
</dbReference>
<dbReference type="Pfam" id="PF13483">
    <property type="entry name" value="Lactamase_B_3"/>
    <property type="match status" value="1"/>
</dbReference>
<dbReference type="InterPro" id="IPR036866">
    <property type="entry name" value="RibonucZ/Hydroxyglut_hydro"/>
</dbReference>
<sequence length="225" mass="23665">MDLQKFSHACVRIQSVGRALAIDPGNFSSVADALAGVEAVLVTHEHADHLDLDPVVEALKTQTGLSLHAPEPVAARVLEAAVAAGVPEAQTRIHAVAAGENFSVAGMEVSAHGGEHALIHATLPRVANLGYFIDGRLYHPGDSYHVPEGIDVETLLIPAHAPWAKIGETIDFLVAVGAAQNYPIHDGLLNARGLAMMDAHLTRAANEHGLSYRRTADGEPVSLDG</sequence>
<dbReference type="Gene3D" id="3.60.15.10">
    <property type="entry name" value="Ribonuclease Z/Hydroxyacylglutathione hydrolase-like"/>
    <property type="match status" value="1"/>
</dbReference>
<proteinExistence type="predicted"/>
<name>A0ABS4XA95_9MICC</name>